<dbReference type="EMBL" id="QJPH01000185">
    <property type="protein sequence ID" value="PZN83522.1"/>
    <property type="molecule type" value="Genomic_DNA"/>
</dbReference>
<reference evidence="3 4" key="1">
    <citation type="journal article" date="2018" name="Aquat. Microb. Ecol.">
        <title>Gammaproteobacterial methanotrophs dominate.</title>
        <authorList>
            <person name="Rissanen A.J."/>
            <person name="Saarenheimo J."/>
            <person name="Tiirola M."/>
            <person name="Peura S."/>
            <person name="Aalto S.L."/>
            <person name="Karvinen A."/>
            <person name="Nykanen H."/>
        </authorList>
    </citation>
    <scope>NUCLEOTIDE SEQUENCE [LARGE SCALE GENOMIC DNA]</scope>
    <source>
        <strain evidence="3">AMbin10</strain>
    </source>
</reference>
<sequence length="666" mass="75815">MISMKPSLITRSIRMNKDDSPIFIHSLWRSGSTYLFSCFRRSTAGFWCYQEPIHEIPLLNKNTPESLLQIISDPRLRHPPLDQPYYLELYETWKYWRDVISKPILYDGYFDNIGDDNLIKYLKTLIAHAKGRPVIQECRTSCRIATIKKALGGYHIYLWRNPWDQWWSYKIAYYFDITSQLILNASVHPQSIARLREEIGFAEFNDEDINKEFSYFSSNPLTSENSYLVFYMLWCLGLLEGMANADFLLNIDALSESPGYRDEILTQFLDSGITGVDFSDCTIPQAYYGIADKAFFVKLEDRVHSILLLSGYPQNLLTQMQELRQSREPKLWAVSSSAIPAERILSECTKAREIVRRIETENAYSFSETAKKLVYYEKAMNNKLNEEVVYAIYRNILCREPDSAGFDSWLSNLNEGTASITDFLSAALTSAEFKTNFPKFMRVYGPKDLPFTNDHSQHGEFFEILKLITDQGAPTKTVVDVGANGKERSNSYDLLKQFAWKGLLIEANPLLVDQINKDFQGLNYTLVNCAVSDVQGTGELSLGINSDISSLSPENTANWGPLSGSIPVTIRRLPDILTEQNIPIDFDVLSIDIEGYDARVLNDLIANSNYRPKIVIMEGSLNFTVNDPTMIGVSSLVCSEYTVVAQTCANLILSNRFSVYQEQCPA</sequence>
<comment type="caution">
    <text evidence="3">The sequence shown here is derived from an EMBL/GenBank/DDBJ whole genome shotgun (WGS) entry which is preliminary data.</text>
</comment>
<dbReference type="Pfam" id="PF13946">
    <property type="entry name" value="DUF4214"/>
    <property type="match status" value="1"/>
</dbReference>
<evidence type="ECO:0000313" key="3">
    <source>
        <dbReference type="EMBL" id="PZN83522.1"/>
    </source>
</evidence>
<dbReference type="InterPro" id="IPR027417">
    <property type="entry name" value="P-loop_NTPase"/>
</dbReference>
<evidence type="ECO:0000259" key="2">
    <source>
        <dbReference type="Pfam" id="PF13946"/>
    </source>
</evidence>
<dbReference type="InterPro" id="IPR006342">
    <property type="entry name" value="FkbM_mtfrase"/>
</dbReference>
<dbReference type="SUPFAM" id="SSF53335">
    <property type="entry name" value="S-adenosyl-L-methionine-dependent methyltransferases"/>
    <property type="match status" value="1"/>
</dbReference>
<dbReference type="Gene3D" id="1.10.3130.20">
    <property type="entry name" value="Phycobilisome linker domain"/>
    <property type="match status" value="1"/>
</dbReference>
<feature type="domain" description="Methyltransferase FkbM" evidence="1">
    <location>
        <begin position="480"/>
        <end position="618"/>
    </location>
</feature>
<gene>
    <name evidence="3" type="ORF">DM484_04225</name>
</gene>
<dbReference type="Pfam" id="PF05050">
    <property type="entry name" value="Methyltransf_21"/>
    <property type="match status" value="1"/>
</dbReference>
<name>A0A2W4RI58_9GAMM</name>
<dbReference type="NCBIfam" id="TIGR01444">
    <property type="entry name" value="fkbM_fam"/>
    <property type="match status" value="1"/>
</dbReference>
<evidence type="ECO:0000313" key="4">
    <source>
        <dbReference type="Proteomes" id="UP000249396"/>
    </source>
</evidence>
<dbReference type="AlphaFoldDB" id="A0A2W4RI58"/>
<evidence type="ECO:0008006" key="5">
    <source>
        <dbReference type="Google" id="ProtNLM"/>
    </source>
</evidence>
<organism evidence="3 4">
    <name type="scientific">Candidatus Methylumidiphilus alinenensis</name>
    <dbReference type="NCBI Taxonomy" id="2202197"/>
    <lineage>
        <taxon>Bacteria</taxon>
        <taxon>Pseudomonadati</taxon>
        <taxon>Pseudomonadota</taxon>
        <taxon>Gammaproteobacteria</taxon>
        <taxon>Methylococcales</taxon>
        <taxon>Candidatus Methylumidiphilus</taxon>
    </lineage>
</organism>
<dbReference type="Proteomes" id="UP000249396">
    <property type="component" value="Unassembled WGS sequence"/>
</dbReference>
<feature type="domain" description="DUF4214" evidence="2">
    <location>
        <begin position="382"/>
        <end position="437"/>
    </location>
</feature>
<proteinExistence type="predicted"/>
<dbReference type="InterPro" id="IPR025282">
    <property type="entry name" value="DUF4214"/>
</dbReference>
<dbReference type="Gene3D" id="3.40.50.300">
    <property type="entry name" value="P-loop containing nucleotide triphosphate hydrolases"/>
    <property type="match status" value="1"/>
</dbReference>
<accession>A0A2W4RI58</accession>
<evidence type="ECO:0000259" key="1">
    <source>
        <dbReference type="Pfam" id="PF05050"/>
    </source>
</evidence>
<protein>
    <recommendedName>
        <fullName evidence="5">Methyltransferase FkbM domain-containing protein</fullName>
    </recommendedName>
</protein>
<dbReference type="InterPro" id="IPR029063">
    <property type="entry name" value="SAM-dependent_MTases_sf"/>
</dbReference>
<dbReference type="Gene3D" id="3.40.50.150">
    <property type="entry name" value="Vaccinia Virus protein VP39"/>
    <property type="match status" value="1"/>
</dbReference>
<dbReference type="SUPFAM" id="SSF52540">
    <property type="entry name" value="P-loop containing nucleoside triphosphate hydrolases"/>
    <property type="match status" value="1"/>
</dbReference>
<dbReference type="InterPro" id="IPR038255">
    <property type="entry name" value="PBS_linker_sf"/>
</dbReference>